<dbReference type="STRING" id="568069.A0A1J1HXD2"/>
<dbReference type="Gene3D" id="3.30.470.30">
    <property type="entry name" value="DNA ligase/mRNA capping enzyme"/>
    <property type="match status" value="2"/>
</dbReference>
<dbReference type="CDD" id="cd09232">
    <property type="entry name" value="Snurportin-1_C"/>
    <property type="match status" value="1"/>
</dbReference>
<dbReference type="GO" id="GO:0061015">
    <property type="term" value="P:snRNA import into nucleus"/>
    <property type="evidence" value="ECO:0007669"/>
    <property type="project" value="InterPro"/>
</dbReference>
<accession>A0A1J1HXD2</accession>
<reference evidence="11 12" key="1">
    <citation type="submission" date="2015-04" db="EMBL/GenBank/DDBJ databases">
        <authorList>
            <person name="Syromyatnikov M.Y."/>
            <person name="Popov V.N."/>
        </authorList>
    </citation>
    <scope>NUCLEOTIDE SEQUENCE [LARGE SCALE GENOMIC DNA]</scope>
</reference>
<comment type="function">
    <text evidence="1">Functions as an U snRNP-specific nuclear import adapter. Involved in the trimethylguanosine (m3G)-cap-dependent nuclear import of U snRNPs. Binds specifically to the terminal m3G-cap U snRNAs.</text>
</comment>
<organism evidence="11 12">
    <name type="scientific">Clunio marinus</name>
    <dbReference type="NCBI Taxonomy" id="568069"/>
    <lineage>
        <taxon>Eukaryota</taxon>
        <taxon>Metazoa</taxon>
        <taxon>Ecdysozoa</taxon>
        <taxon>Arthropoda</taxon>
        <taxon>Hexapoda</taxon>
        <taxon>Insecta</taxon>
        <taxon>Pterygota</taxon>
        <taxon>Neoptera</taxon>
        <taxon>Endopterygota</taxon>
        <taxon>Diptera</taxon>
        <taxon>Nematocera</taxon>
        <taxon>Chironomoidea</taxon>
        <taxon>Chironomidae</taxon>
        <taxon>Clunio</taxon>
    </lineage>
</organism>
<evidence type="ECO:0000256" key="6">
    <source>
        <dbReference type="ARBA" id="ARBA00022448"/>
    </source>
</evidence>
<evidence type="ECO:0000313" key="11">
    <source>
        <dbReference type="EMBL" id="CRK92759.1"/>
    </source>
</evidence>
<evidence type="ECO:0000256" key="4">
    <source>
        <dbReference type="ARBA" id="ARBA00007540"/>
    </source>
</evidence>
<dbReference type="InterPro" id="IPR017336">
    <property type="entry name" value="Snurportin-1"/>
</dbReference>
<evidence type="ECO:0000256" key="9">
    <source>
        <dbReference type="ARBA" id="ARBA00023242"/>
    </source>
</evidence>
<evidence type="ECO:0000313" key="12">
    <source>
        <dbReference type="Proteomes" id="UP000183832"/>
    </source>
</evidence>
<evidence type="ECO:0000256" key="5">
    <source>
        <dbReference type="ARBA" id="ARBA00016034"/>
    </source>
</evidence>
<dbReference type="OrthoDB" id="10003593at2759"/>
<evidence type="ECO:0000259" key="10">
    <source>
        <dbReference type="Pfam" id="PF21974"/>
    </source>
</evidence>
<gene>
    <name evidence="11" type="primary">putative Snurportin-1</name>
    <name evidence="11" type="ORF">CLUMA_CG006274</name>
</gene>
<feature type="domain" description="Snurportin-1 m3G cap-binding" evidence="10">
    <location>
        <begin position="66"/>
        <end position="245"/>
    </location>
</feature>
<keyword evidence="6" id="KW-0813">Transport</keyword>
<comment type="subcellular location">
    <subcellularLocation>
        <location evidence="3">Cytoplasm</location>
    </subcellularLocation>
    <subcellularLocation>
        <location evidence="2">Nucleus</location>
    </subcellularLocation>
</comment>
<keyword evidence="9" id="KW-0539">Nucleus</keyword>
<dbReference type="GO" id="GO:0003723">
    <property type="term" value="F:RNA binding"/>
    <property type="evidence" value="ECO:0007669"/>
    <property type="project" value="UniProtKB-KW"/>
</dbReference>
<keyword evidence="7" id="KW-0963">Cytoplasm</keyword>
<evidence type="ECO:0000256" key="8">
    <source>
        <dbReference type="ARBA" id="ARBA00022884"/>
    </source>
</evidence>
<dbReference type="PANTHER" id="PTHR13403">
    <property type="entry name" value="SNURPORTIN1 RNUT1 PROTEIN RNA, U TRANSPORTER 1"/>
    <property type="match status" value="1"/>
</dbReference>
<evidence type="ECO:0000256" key="7">
    <source>
        <dbReference type="ARBA" id="ARBA00022490"/>
    </source>
</evidence>
<name>A0A1J1HXD2_9DIPT</name>
<dbReference type="GO" id="GO:0005737">
    <property type="term" value="C:cytoplasm"/>
    <property type="evidence" value="ECO:0007669"/>
    <property type="project" value="UniProtKB-SubCell"/>
</dbReference>
<evidence type="ECO:0000256" key="3">
    <source>
        <dbReference type="ARBA" id="ARBA00004496"/>
    </source>
</evidence>
<comment type="similarity">
    <text evidence="4">Belongs to the snurportin family.</text>
</comment>
<dbReference type="Pfam" id="PF21974">
    <property type="entry name" value="SPN1_m3Gcap_bd"/>
    <property type="match status" value="1"/>
</dbReference>
<keyword evidence="12" id="KW-1185">Reference proteome</keyword>
<sequence length="453" mass="53691">MESNYKDLYKKKILLKEQQMKRRKELLEIQKRRRDEMFISGRESVKTPQEQSFKKKQLKNRYTNIIMLSEFMISLPEDIENFTLIPCPKGVRCSLVTEESKHKKYANLFNKKGKRILNFKTNIPPNTILDCIFSMVTNTIYILDIIAYNNHDMSECEAFFRLFWIKSKFLEDELHVLNDGKQLKLELLSNYDFSDPHTIKLVFETYAPFKDGAELDGYLFYHKECLPIEGSYTAGETPLVLWLFPFMVNELFESFKVHEFYYSQRPENYTNHLLSIEEYFKKTREKHGNFDDEMMNVQDKKMCDQIALPCPLPCPEPCPPCLDPCLPCFPCFLCPSPCSPCPPKLVFETYAPFKDGTELDGYLFYHKEFLPIEGSYIAGETPLVLWLFPFMVNELFESFKVHEFYYSQRPENYTNHLVFIEEYFKKTREKHGNFDDEMMNVQDSENIHDLADN</sequence>
<dbReference type="EMBL" id="CVRI01000035">
    <property type="protein sequence ID" value="CRK92759.1"/>
    <property type="molecule type" value="Genomic_DNA"/>
</dbReference>
<keyword evidence="8" id="KW-0694">RNA-binding</keyword>
<dbReference type="InterPro" id="IPR047857">
    <property type="entry name" value="Snurportin1_C"/>
</dbReference>
<dbReference type="AlphaFoldDB" id="A0A1J1HXD2"/>
<dbReference type="PANTHER" id="PTHR13403:SF6">
    <property type="entry name" value="SNURPORTIN-1"/>
    <property type="match status" value="1"/>
</dbReference>
<evidence type="ECO:0000256" key="2">
    <source>
        <dbReference type="ARBA" id="ARBA00004123"/>
    </source>
</evidence>
<dbReference type="SUPFAM" id="SSF56091">
    <property type="entry name" value="DNA ligase/mRNA capping enzyme, catalytic domain"/>
    <property type="match status" value="1"/>
</dbReference>
<protein>
    <recommendedName>
        <fullName evidence="5">Snurportin-1</fullName>
    </recommendedName>
</protein>
<dbReference type="Proteomes" id="UP000183832">
    <property type="component" value="Unassembled WGS sequence"/>
</dbReference>
<evidence type="ECO:0000256" key="1">
    <source>
        <dbReference type="ARBA" id="ARBA00003975"/>
    </source>
</evidence>
<dbReference type="GO" id="GO:0005634">
    <property type="term" value="C:nucleus"/>
    <property type="evidence" value="ECO:0007669"/>
    <property type="project" value="UniProtKB-SubCell"/>
</dbReference>
<proteinExistence type="inferred from homology"/>